<evidence type="ECO:0000256" key="1">
    <source>
        <dbReference type="SAM" id="SignalP"/>
    </source>
</evidence>
<dbReference type="InterPro" id="IPR018673">
    <property type="entry name" value="DUF2141"/>
</dbReference>
<dbReference type="GeneID" id="92713697"/>
<reference evidence="3" key="1">
    <citation type="submission" date="2016-11" db="EMBL/GenBank/DDBJ databases">
        <authorList>
            <person name="Varghese N."/>
            <person name="Submissions S."/>
        </authorList>
    </citation>
    <scope>NUCLEOTIDE SEQUENCE [LARGE SCALE GENOMIC DNA]</scope>
    <source>
        <strain evidence="3">DSM 26884</strain>
    </source>
</reference>
<keyword evidence="3" id="KW-1185">Reference proteome</keyword>
<keyword evidence="1" id="KW-0732">Signal</keyword>
<name>A0A1M6IWX9_9BACE</name>
<accession>A0A1M6IWX9</accession>
<feature type="chain" id="PRO_5009918547" evidence="1">
    <location>
        <begin position="22"/>
        <end position="137"/>
    </location>
</feature>
<protein>
    <submittedName>
        <fullName evidence="2">Uncharacterized conserved protein, DUF2141 family</fullName>
    </submittedName>
</protein>
<dbReference type="eggNOG" id="COG4704">
    <property type="taxonomic scope" value="Bacteria"/>
</dbReference>
<evidence type="ECO:0000313" key="3">
    <source>
        <dbReference type="Proteomes" id="UP000184192"/>
    </source>
</evidence>
<organism evidence="2 3">
    <name type="scientific">Bacteroides stercorirosoris</name>
    <dbReference type="NCBI Taxonomy" id="871324"/>
    <lineage>
        <taxon>Bacteria</taxon>
        <taxon>Pseudomonadati</taxon>
        <taxon>Bacteroidota</taxon>
        <taxon>Bacteroidia</taxon>
        <taxon>Bacteroidales</taxon>
        <taxon>Bacteroidaceae</taxon>
        <taxon>Bacteroides</taxon>
    </lineage>
</organism>
<dbReference type="AlphaFoldDB" id="A0A1M6IWX9"/>
<dbReference type="EMBL" id="FQZN01000025">
    <property type="protein sequence ID" value="SHJ38933.1"/>
    <property type="molecule type" value="Genomic_DNA"/>
</dbReference>
<feature type="signal peptide" evidence="1">
    <location>
        <begin position="1"/>
        <end position="21"/>
    </location>
</feature>
<dbReference type="Proteomes" id="UP000184192">
    <property type="component" value="Unassembled WGS sequence"/>
</dbReference>
<dbReference type="Pfam" id="PF09912">
    <property type="entry name" value="DUF2141"/>
    <property type="match status" value="1"/>
</dbReference>
<dbReference type="RefSeq" id="WP_025835083.1">
    <property type="nucleotide sequence ID" value="NZ_FQZN01000025.1"/>
</dbReference>
<gene>
    <name evidence="2" type="ORF">SAMN05444350_12568</name>
</gene>
<proteinExistence type="predicted"/>
<evidence type="ECO:0000313" key="2">
    <source>
        <dbReference type="EMBL" id="SHJ38933.1"/>
    </source>
</evidence>
<sequence length="137" mass="14874">MKAFIISFVCVLAFVAQSLSAQNLTLEVRGIEKVTGKLYVAIYNSPETFMKKPLAGFVVEVKDKVMSVPCKGLPTGTYAFSMYQDENGNGKLDTVAFGIPTEKFGFSNDAEGVMGPPSYEKCSFTFSADTTLVVNLK</sequence>